<comment type="caution">
    <text evidence="5">The sequence shown here is derived from an EMBL/GenBank/DDBJ whole genome shotgun (WGS) entry which is preliminary data.</text>
</comment>
<feature type="binding site" evidence="4">
    <location>
        <position position="118"/>
    </location>
    <ligand>
        <name>S-adenosyl-L-methionine</name>
        <dbReference type="ChEBI" id="CHEBI:59789"/>
    </ligand>
</feature>
<dbReference type="HAMAP" id="MF_01813">
    <property type="entry name" value="MenG_UbiE_methyltr"/>
    <property type="match status" value="1"/>
</dbReference>
<dbReference type="CDD" id="cd02440">
    <property type="entry name" value="AdoMet_MTases"/>
    <property type="match status" value="1"/>
</dbReference>
<evidence type="ECO:0000256" key="3">
    <source>
        <dbReference type="ARBA" id="ARBA00022691"/>
    </source>
</evidence>
<comment type="function">
    <text evidence="4">Methyltransferase required for the conversion of demethylmenaquinol (DMKH2) to menaquinol (MKH2).</text>
</comment>
<dbReference type="InterPro" id="IPR004033">
    <property type="entry name" value="UbiE/COQ5_MeTrFase"/>
</dbReference>
<sequence>MWSIRVLRTERDGARNDGRFTATAYSGDAPAVPVGSLIVTKADMNKQPAEVASMFDGVAAHYDRTNDVLSAGNAVLWRVATVKAIGAGPADKVLDIAAGTGTSSAAIAKRGAEVVALDFSHGMVEVGRARHPELEFVEGDAEALPFDDATFDAVTISFGLRNVNRPKVALAEMHRVLKPGGRLVVCEFSTPPFGLLRASYRAYLRFGMPLIARFASSNSPAYTYLADSIAAWPEQQVLSQWLRGAGFTRVAYRNLTFGIVALHRGRKPVSAPTRASSSKKRATS</sequence>
<dbReference type="GO" id="GO:0008168">
    <property type="term" value="F:methyltransferase activity"/>
    <property type="evidence" value="ECO:0007669"/>
    <property type="project" value="UniProtKB-KW"/>
</dbReference>
<dbReference type="PROSITE" id="PS01184">
    <property type="entry name" value="UBIE_2"/>
    <property type="match status" value="1"/>
</dbReference>
<evidence type="ECO:0000313" key="5">
    <source>
        <dbReference type="EMBL" id="GEK83865.1"/>
    </source>
</evidence>
<dbReference type="InterPro" id="IPR023576">
    <property type="entry name" value="UbiE/COQ5_MeTrFase_CS"/>
</dbReference>
<dbReference type="PROSITE" id="PS51608">
    <property type="entry name" value="SAM_MT_UBIE"/>
    <property type="match status" value="1"/>
</dbReference>
<keyword evidence="4" id="KW-0474">Menaquinone biosynthesis</keyword>
<name>A0ABQ0UQX2_9MICO</name>
<dbReference type="EMBL" id="BJUV01000021">
    <property type="protein sequence ID" value="GEK83865.1"/>
    <property type="molecule type" value="Genomic_DNA"/>
</dbReference>
<evidence type="ECO:0000256" key="2">
    <source>
        <dbReference type="ARBA" id="ARBA00022679"/>
    </source>
</evidence>
<reference evidence="5 6" key="1">
    <citation type="submission" date="2019-07" db="EMBL/GenBank/DDBJ databases">
        <title>Whole genome shotgun sequence of Frigoribacterium faeni NBRC 103066.</title>
        <authorList>
            <person name="Hosoyama A."/>
            <person name="Uohara A."/>
            <person name="Ohji S."/>
            <person name="Ichikawa N."/>
        </authorList>
    </citation>
    <scope>NUCLEOTIDE SEQUENCE [LARGE SCALE GENOMIC DNA]</scope>
    <source>
        <strain evidence="5 6">NBRC 103066</strain>
    </source>
</reference>
<proteinExistence type="inferred from homology"/>
<comment type="pathway">
    <text evidence="4">Quinol/quinone metabolism; menaquinone biosynthesis; menaquinol from 1,4-dihydroxy-2-naphthoate: step 2/2.</text>
</comment>
<comment type="catalytic activity">
    <reaction evidence="4">
        <text>a 2-demethylmenaquinol + S-adenosyl-L-methionine = a menaquinol + S-adenosyl-L-homocysteine + H(+)</text>
        <dbReference type="Rhea" id="RHEA:42640"/>
        <dbReference type="Rhea" id="RHEA-COMP:9539"/>
        <dbReference type="Rhea" id="RHEA-COMP:9563"/>
        <dbReference type="ChEBI" id="CHEBI:15378"/>
        <dbReference type="ChEBI" id="CHEBI:18151"/>
        <dbReference type="ChEBI" id="CHEBI:55437"/>
        <dbReference type="ChEBI" id="CHEBI:57856"/>
        <dbReference type="ChEBI" id="CHEBI:59789"/>
        <dbReference type="EC" id="2.1.1.163"/>
    </reaction>
</comment>
<organism evidence="5 6">
    <name type="scientific">Frigoribacterium faeni</name>
    <dbReference type="NCBI Taxonomy" id="145483"/>
    <lineage>
        <taxon>Bacteria</taxon>
        <taxon>Bacillati</taxon>
        <taxon>Actinomycetota</taxon>
        <taxon>Actinomycetes</taxon>
        <taxon>Micrococcales</taxon>
        <taxon>Microbacteriaceae</taxon>
        <taxon>Frigoribacterium</taxon>
    </lineage>
</organism>
<keyword evidence="1 4" id="KW-0489">Methyltransferase</keyword>
<dbReference type="PANTHER" id="PTHR43591">
    <property type="entry name" value="METHYLTRANSFERASE"/>
    <property type="match status" value="1"/>
</dbReference>
<accession>A0ABQ0UQX2</accession>
<dbReference type="InterPro" id="IPR029063">
    <property type="entry name" value="SAM-dependent_MTases_sf"/>
</dbReference>
<dbReference type="NCBIfam" id="TIGR01934">
    <property type="entry name" value="MenG_MenH_UbiE"/>
    <property type="match status" value="1"/>
</dbReference>
<comment type="similarity">
    <text evidence="4">Belongs to the class I-like SAM-binding methyltransferase superfamily. MenG/UbiE family.</text>
</comment>
<protein>
    <recommendedName>
        <fullName evidence="4">Demethylmenaquinone methyltransferase</fullName>
        <ecNumber evidence="4">2.1.1.163</ecNumber>
    </recommendedName>
</protein>
<dbReference type="PANTHER" id="PTHR43591:SF24">
    <property type="entry name" value="2-METHOXY-6-POLYPRENYL-1,4-BENZOQUINOL METHYLASE, MITOCHONDRIAL"/>
    <property type="match status" value="1"/>
</dbReference>
<evidence type="ECO:0000313" key="6">
    <source>
        <dbReference type="Proteomes" id="UP000321154"/>
    </source>
</evidence>
<dbReference type="Gene3D" id="3.40.50.150">
    <property type="entry name" value="Vaccinia Virus protein VP39"/>
    <property type="match status" value="1"/>
</dbReference>
<dbReference type="Proteomes" id="UP000321154">
    <property type="component" value="Unassembled WGS sequence"/>
</dbReference>
<dbReference type="Pfam" id="PF01209">
    <property type="entry name" value="Ubie_methyltran"/>
    <property type="match status" value="1"/>
</dbReference>
<feature type="binding site" evidence="4">
    <location>
        <position position="100"/>
    </location>
    <ligand>
        <name>S-adenosyl-L-methionine</name>
        <dbReference type="ChEBI" id="CHEBI:59789"/>
    </ligand>
</feature>
<evidence type="ECO:0000256" key="1">
    <source>
        <dbReference type="ARBA" id="ARBA00022603"/>
    </source>
</evidence>
<keyword evidence="6" id="KW-1185">Reference proteome</keyword>
<feature type="binding site" evidence="4">
    <location>
        <position position="157"/>
    </location>
    <ligand>
        <name>S-adenosyl-L-methionine</name>
        <dbReference type="ChEBI" id="CHEBI:59789"/>
    </ligand>
</feature>
<keyword evidence="3 4" id="KW-0949">S-adenosyl-L-methionine</keyword>
<evidence type="ECO:0000256" key="4">
    <source>
        <dbReference type="HAMAP-Rule" id="MF_01813"/>
    </source>
</evidence>
<feature type="binding site" evidence="4">
    <location>
        <begin position="140"/>
        <end position="141"/>
    </location>
    <ligand>
        <name>S-adenosyl-L-methionine</name>
        <dbReference type="ChEBI" id="CHEBI:59789"/>
    </ligand>
</feature>
<dbReference type="SUPFAM" id="SSF53335">
    <property type="entry name" value="S-adenosyl-L-methionine-dependent methyltransferases"/>
    <property type="match status" value="1"/>
</dbReference>
<dbReference type="GO" id="GO:0032259">
    <property type="term" value="P:methylation"/>
    <property type="evidence" value="ECO:0007669"/>
    <property type="project" value="UniProtKB-KW"/>
</dbReference>
<gene>
    <name evidence="4 5" type="primary">menG</name>
    <name evidence="5" type="ORF">FFA01_21740</name>
</gene>
<keyword evidence="2 4" id="KW-0808">Transferase</keyword>
<dbReference type="EC" id="2.1.1.163" evidence="4"/>